<reference evidence="2 3" key="1">
    <citation type="submission" date="2017-06" db="EMBL/GenBank/DDBJ databases">
        <title>Comparative genomic analysis of Ambrosia Fusariam Clade fungi.</title>
        <authorList>
            <person name="Stajich J.E."/>
            <person name="Carrillo J."/>
            <person name="Kijimoto T."/>
            <person name="Eskalen A."/>
            <person name="O'Donnell K."/>
            <person name="Kasson M."/>
        </authorList>
    </citation>
    <scope>NUCLEOTIDE SEQUENCE [LARGE SCALE GENOMIC DNA]</scope>
    <source>
        <strain evidence="2 3">UCR1854</strain>
    </source>
</reference>
<proteinExistence type="predicted"/>
<dbReference type="Gene3D" id="3.90.1200.10">
    <property type="match status" value="1"/>
</dbReference>
<keyword evidence="3" id="KW-1185">Reference proteome</keyword>
<gene>
    <name evidence="2" type="ORF">BHE90_016588</name>
</gene>
<comment type="caution">
    <text evidence="2">The sequence shown here is derived from an EMBL/GenBank/DDBJ whole genome shotgun (WGS) entry which is preliminary data.</text>
</comment>
<dbReference type="Pfam" id="PF01636">
    <property type="entry name" value="APH"/>
    <property type="match status" value="1"/>
</dbReference>
<dbReference type="AlphaFoldDB" id="A0A430KZZ7"/>
<dbReference type="Proteomes" id="UP000287124">
    <property type="component" value="Unassembled WGS sequence"/>
</dbReference>
<evidence type="ECO:0000313" key="3">
    <source>
        <dbReference type="Proteomes" id="UP000287124"/>
    </source>
</evidence>
<sequence length="395" mass="46282">MDEKVEAELATMRYVSAKTTIPVPKVHAYSFSHGSPVGTAFIIMEYIEGQSLQELGFRKVADFDATYYKPTRLTKSLYDQLADVYLQLRQLEFPSVGALGVQNPDGIPLHTRNPDEIQVLHRPLSIEVALQEFEGLDPGAKLPPKTTFSTARDFAEFLLWLSDNELEKSPDMLMDQWGGRNILYARHYFRRFILDTWLDSNANEGPFVLMHGDILQHPNNLLFNKNVQLVGVLDWEFSYVMPAQFVVPPLWLNGMELKLLAHRPKWHSQEVKPLIASVKDREASLRMLPRLSQEWVKMELEMPFQTGIAVALLNPGAIHDIFWWYLFYHNTHLKYPEGDFEPFYKENIRPLLERFMQESPERQSFLQRKQAEQLQFFKDEKSYFKRERERRLIEE</sequence>
<name>A0A430KZZ7_9HYPO</name>
<dbReference type="InterPro" id="IPR002575">
    <property type="entry name" value="Aminoglycoside_PTrfase"/>
</dbReference>
<dbReference type="EMBL" id="MIKF01000650">
    <property type="protein sequence ID" value="RTE69032.1"/>
    <property type="molecule type" value="Genomic_DNA"/>
</dbReference>
<accession>A0A430KZZ7</accession>
<evidence type="ECO:0000259" key="1">
    <source>
        <dbReference type="Pfam" id="PF01636"/>
    </source>
</evidence>
<protein>
    <recommendedName>
        <fullName evidence="1">Aminoglycoside phosphotransferase domain-containing protein</fullName>
    </recommendedName>
</protein>
<dbReference type="InterPro" id="IPR051678">
    <property type="entry name" value="AGP_Transferase"/>
</dbReference>
<dbReference type="Gene3D" id="3.30.200.20">
    <property type="entry name" value="Phosphorylase Kinase, domain 1"/>
    <property type="match status" value="1"/>
</dbReference>
<feature type="domain" description="Aminoglycoside phosphotransferase" evidence="1">
    <location>
        <begin position="3"/>
        <end position="243"/>
    </location>
</feature>
<dbReference type="InterPro" id="IPR011009">
    <property type="entry name" value="Kinase-like_dom_sf"/>
</dbReference>
<dbReference type="PANTHER" id="PTHR21310:SF37">
    <property type="entry name" value="AMINOGLYCOSIDE PHOSPHOTRANSFERASE DOMAIN-CONTAINING PROTEIN"/>
    <property type="match status" value="1"/>
</dbReference>
<organism evidence="2 3">
    <name type="scientific">Fusarium euwallaceae</name>
    <dbReference type="NCBI Taxonomy" id="1147111"/>
    <lineage>
        <taxon>Eukaryota</taxon>
        <taxon>Fungi</taxon>
        <taxon>Dikarya</taxon>
        <taxon>Ascomycota</taxon>
        <taxon>Pezizomycotina</taxon>
        <taxon>Sordariomycetes</taxon>
        <taxon>Hypocreomycetidae</taxon>
        <taxon>Hypocreales</taxon>
        <taxon>Nectriaceae</taxon>
        <taxon>Fusarium</taxon>
        <taxon>Fusarium solani species complex</taxon>
    </lineage>
</organism>
<dbReference type="SUPFAM" id="SSF56112">
    <property type="entry name" value="Protein kinase-like (PK-like)"/>
    <property type="match status" value="1"/>
</dbReference>
<evidence type="ECO:0000313" key="2">
    <source>
        <dbReference type="EMBL" id="RTE69032.1"/>
    </source>
</evidence>
<dbReference type="PANTHER" id="PTHR21310">
    <property type="entry name" value="AMINOGLYCOSIDE PHOSPHOTRANSFERASE-RELATED-RELATED"/>
    <property type="match status" value="1"/>
</dbReference>